<feature type="compositionally biased region" description="Basic and acidic residues" evidence="1">
    <location>
        <begin position="13"/>
        <end position="28"/>
    </location>
</feature>
<evidence type="ECO:0000256" key="1">
    <source>
        <dbReference type="SAM" id="MobiDB-lite"/>
    </source>
</evidence>
<name>A0A1M5SA13_9BACT</name>
<protein>
    <submittedName>
        <fullName evidence="2">Uncharacterized protein</fullName>
    </submittedName>
</protein>
<dbReference type="STRING" id="1121409.SAMN02745124_00244"/>
<dbReference type="Proteomes" id="UP000184139">
    <property type="component" value="Unassembled WGS sequence"/>
</dbReference>
<evidence type="ECO:0000313" key="2">
    <source>
        <dbReference type="EMBL" id="SHH35472.1"/>
    </source>
</evidence>
<feature type="compositionally biased region" description="Gly residues" evidence="1">
    <location>
        <begin position="37"/>
        <end position="70"/>
    </location>
</feature>
<proteinExistence type="predicted"/>
<accession>A0A1M5SA13</accession>
<sequence length="70" mass="7211">MMPQKDGNGPLDPDQRDQVDKRSNDRPDNLGTQRPGRGLGRGGGQGRRDGTGGGKGRGGGGRGGRRGQNG</sequence>
<dbReference type="EMBL" id="FQXS01000001">
    <property type="protein sequence ID" value="SHH35472.1"/>
    <property type="molecule type" value="Genomic_DNA"/>
</dbReference>
<feature type="region of interest" description="Disordered" evidence="1">
    <location>
        <begin position="1"/>
        <end position="70"/>
    </location>
</feature>
<dbReference type="AlphaFoldDB" id="A0A1M5SA13"/>
<evidence type="ECO:0000313" key="3">
    <source>
        <dbReference type="Proteomes" id="UP000184139"/>
    </source>
</evidence>
<reference evidence="2 3" key="1">
    <citation type="submission" date="2016-11" db="EMBL/GenBank/DDBJ databases">
        <authorList>
            <person name="Jaros S."/>
            <person name="Januszkiewicz K."/>
            <person name="Wedrychowicz H."/>
        </authorList>
    </citation>
    <scope>NUCLEOTIDE SEQUENCE [LARGE SCALE GENOMIC DNA]</scope>
    <source>
        <strain evidence="2 3">DSM 9705</strain>
    </source>
</reference>
<organism evidence="2 3">
    <name type="scientific">Desulfofustis glycolicus DSM 9705</name>
    <dbReference type="NCBI Taxonomy" id="1121409"/>
    <lineage>
        <taxon>Bacteria</taxon>
        <taxon>Pseudomonadati</taxon>
        <taxon>Thermodesulfobacteriota</taxon>
        <taxon>Desulfobulbia</taxon>
        <taxon>Desulfobulbales</taxon>
        <taxon>Desulfocapsaceae</taxon>
        <taxon>Desulfofustis</taxon>
    </lineage>
</organism>
<dbReference type="RefSeq" id="WP_073373003.1">
    <property type="nucleotide sequence ID" value="NZ_FQXS01000001.1"/>
</dbReference>
<gene>
    <name evidence="2" type="ORF">SAMN02745124_00244</name>
</gene>
<keyword evidence="3" id="KW-1185">Reference proteome</keyword>